<proteinExistence type="predicted"/>
<comment type="caution">
    <text evidence="2">The sequence shown here is derived from an EMBL/GenBank/DDBJ whole genome shotgun (WGS) entry which is preliminary data.</text>
</comment>
<evidence type="ECO:0000313" key="2">
    <source>
        <dbReference type="EMBL" id="KKL08609.1"/>
    </source>
</evidence>
<protein>
    <submittedName>
        <fullName evidence="2">Uncharacterized protein</fullName>
    </submittedName>
</protein>
<evidence type="ECO:0000256" key="1">
    <source>
        <dbReference type="SAM" id="Phobius"/>
    </source>
</evidence>
<organism evidence="2">
    <name type="scientific">marine sediment metagenome</name>
    <dbReference type="NCBI Taxonomy" id="412755"/>
    <lineage>
        <taxon>unclassified sequences</taxon>
        <taxon>metagenomes</taxon>
        <taxon>ecological metagenomes</taxon>
    </lineage>
</organism>
<name>A0A0F9AGD7_9ZZZZ</name>
<keyword evidence="1" id="KW-1133">Transmembrane helix</keyword>
<dbReference type="AlphaFoldDB" id="A0A0F9AGD7"/>
<accession>A0A0F9AGD7</accession>
<feature type="transmembrane region" description="Helical" evidence="1">
    <location>
        <begin position="30"/>
        <end position="49"/>
    </location>
</feature>
<dbReference type="EMBL" id="LAZR01042812">
    <property type="protein sequence ID" value="KKL08609.1"/>
    <property type="molecule type" value="Genomic_DNA"/>
</dbReference>
<sequence>MSRYSKEHYEDVAGLLRATGEKLASAGQGYGAMAAVGALAYSFAFLFYADHPAYCSHCGQHEEEAATSACHTFDETHDLEGGFGHTEFLRDCGLESEVQTWQSQ</sequence>
<keyword evidence="1" id="KW-0812">Transmembrane</keyword>
<gene>
    <name evidence="2" type="ORF">LCGC14_2574120</name>
</gene>
<reference evidence="2" key="1">
    <citation type="journal article" date="2015" name="Nature">
        <title>Complex archaea that bridge the gap between prokaryotes and eukaryotes.</title>
        <authorList>
            <person name="Spang A."/>
            <person name="Saw J.H."/>
            <person name="Jorgensen S.L."/>
            <person name="Zaremba-Niedzwiedzka K."/>
            <person name="Martijn J."/>
            <person name="Lind A.E."/>
            <person name="van Eijk R."/>
            <person name="Schleper C."/>
            <person name="Guy L."/>
            <person name="Ettema T.J."/>
        </authorList>
    </citation>
    <scope>NUCLEOTIDE SEQUENCE</scope>
</reference>
<keyword evidence="1" id="KW-0472">Membrane</keyword>